<sequence length="101" mass="11564">MAQGANKPESLVPENLWGNVFEVELSTNNWTKMKDLGNKTLFLGSNSSICIESDGVYCKPNRLFFKDAYMNVGYFNKKGGYHMRVYNIEDRSIEPYSTNVH</sequence>
<dbReference type="AlphaFoldDB" id="A0AAE0E934"/>
<organism evidence="2 3">
    <name type="scientific">Dipteronia sinensis</name>
    <dbReference type="NCBI Taxonomy" id="43782"/>
    <lineage>
        <taxon>Eukaryota</taxon>
        <taxon>Viridiplantae</taxon>
        <taxon>Streptophyta</taxon>
        <taxon>Embryophyta</taxon>
        <taxon>Tracheophyta</taxon>
        <taxon>Spermatophyta</taxon>
        <taxon>Magnoliopsida</taxon>
        <taxon>eudicotyledons</taxon>
        <taxon>Gunneridae</taxon>
        <taxon>Pentapetalae</taxon>
        <taxon>rosids</taxon>
        <taxon>malvids</taxon>
        <taxon>Sapindales</taxon>
        <taxon>Sapindaceae</taxon>
        <taxon>Hippocastanoideae</taxon>
        <taxon>Acereae</taxon>
        <taxon>Dipteronia</taxon>
    </lineage>
</organism>
<dbReference type="InterPro" id="IPR005174">
    <property type="entry name" value="KIB1-4_b-propeller"/>
</dbReference>
<feature type="domain" description="KIB1-4 beta-propeller" evidence="1">
    <location>
        <begin position="19"/>
        <end position="86"/>
    </location>
</feature>
<keyword evidence="3" id="KW-1185">Reference proteome</keyword>
<protein>
    <recommendedName>
        <fullName evidence="1">KIB1-4 beta-propeller domain-containing protein</fullName>
    </recommendedName>
</protein>
<gene>
    <name evidence="2" type="ORF">Dsin_012080</name>
</gene>
<reference evidence="2" key="1">
    <citation type="journal article" date="2023" name="Plant J.">
        <title>Genome sequences and population genomics provide insights into the demographic history, inbreeding, and mutation load of two 'living fossil' tree species of Dipteronia.</title>
        <authorList>
            <person name="Feng Y."/>
            <person name="Comes H.P."/>
            <person name="Chen J."/>
            <person name="Zhu S."/>
            <person name="Lu R."/>
            <person name="Zhang X."/>
            <person name="Li P."/>
            <person name="Qiu J."/>
            <person name="Olsen K.M."/>
            <person name="Qiu Y."/>
        </authorList>
    </citation>
    <scope>NUCLEOTIDE SEQUENCE</scope>
    <source>
        <strain evidence="2">NBL</strain>
    </source>
</reference>
<evidence type="ECO:0000313" key="2">
    <source>
        <dbReference type="EMBL" id="KAK3218110.1"/>
    </source>
</evidence>
<dbReference type="EMBL" id="JANJYJ010000004">
    <property type="protein sequence ID" value="KAK3218110.1"/>
    <property type="molecule type" value="Genomic_DNA"/>
</dbReference>
<name>A0AAE0E934_9ROSI</name>
<evidence type="ECO:0000313" key="3">
    <source>
        <dbReference type="Proteomes" id="UP001281410"/>
    </source>
</evidence>
<dbReference type="Pfam" id="PF03478">
    <property type="entry name" value="Beta-prop_KIB1-4"/>
    <property type="match status" value="1"/>
</dbReference>
<dbReference type="Proteomes" id="UP001281410">
    <property type="component" value="Unassembled WGS sequence"/>
</dbReference>
<evidence type="ECO:0000259" key="1">
    <source>
        <dbReference type="Pfam" id="PF03478"/>
    </source>
</evidence>
<accession>A0AAE0E934</accession>
<comment type="caution">
    <text evidence="2">The sequence shown here is derived from an EMBL/GenBank/DDBJ whole genome shotgun (WGS) entry which is preliminary data.</text>
</comment>
<proteinExistence type="predicted"/>